<sequence>MIISPPKKRANNSEGWHEASIYSIDYLQDVIYFEKMTDVLDITFELSNGNYITQRYNYSFHSKSNLYSLIVSLTDEKPDYDAGLNTDELLNQECLIKIEHNEDSKGNVWENVREVKKVDEEMLEGNC</sequence>
<keyword evidence="2" id="KW-1185">Reference proteome</keyword>
<reference evidence="1 2" key="1">
    <citation type="submission" date="2016-10" db="EMBL/GenBank/DDBJ databases">
        <authorList>
            <person name="de Groot N.N."/>
        </authorList>
    </citation>
    <scope>NUCLEOTIDE SEQUENCE [LARGE SCALE GENOMIC DNA]</scope>
    <source>
        <strain evidence="1 2">ATCC 51327</strain>
    </source>
</reference>
<dbReference type="STRING" id="29563.SAMN02983006_00556"/>
<gene>
    <name evidence="1" type="ORF">SAMN02983006_00556</name>
</gene>
<dbReference type="AlphaFoldDB" id="A0A1I4FYQ2"/>
<proteinExistence type="predicted"/>
<accession>A0A1I4FYQ2</accession>
<dbReference type="EMBL" id="FOTI01000004">
    <property type="protein sequence ID" value="SFL22914.1"/>
    <property type="molecule type" value="Genomic_DNA"/>
</dbReference>
<name>A0A1I4FYQ2_9FIRM</name>
<dbReference type="RefSeq" id="WP_089859319.1">
    <property type="nucleotide sequence ID" value="NZ_FOTI01000004.1"/>
</dbReference>
<organism evidence="1 2">
    <name type="scientific">Halanaerobium salsuginis</name>
    <dbReference type="NCBI Taxonomy" id="29563"/>
    <lineage>
        <taxon>Bacteria</taxon>
        <taxon>Bacillati</taxon>
        <taxon>Bacillota</taxon>
        <taxon>Clostridia</taxon>
        <taxon>Halanaerobiales</taxon>
        <taxon>Halanaerobiaceae</taxon>
        <taxon>Halanaerobium</taxon>
    </lineage>
</organism>
<evidence type="ECO:0000313" key="1">
    <source>
        <dbReference type="EMBL" id="SFL22914.1"/>
    </source>
</evidence>
<protein>
    <submittedName>
        <fullName evidence="1">Uncharacterized protein</fullName>
    </submittedName>
</protein>
<dbReference type="OrthoDB" id="1903010at2"/>
<evidence type="ECO:0000313" key="2">
    <source>
        <dbReference type="Proteomes" id="UP000199006"/>
    </source>
</evidence>
<dbReference type="Proteomes" id="UP000199006">
    <property type="component" value="Unassembled WGS sequence"/>
</dbReference>